<dbReference type="PRINTS" id="PR00087">
    <property type="entry name" value="LIPOXYGENASE"/>
</dbReference>
<evidence type="ECO:0000313" key="5">
    <source>
        <dbReference type="Proteomes" id="UP000218785"/>
    </source>
</evidence>
<keyword evidence="1" id="KW-0479">Metal-binding</keyword>
<dbReference type="GO" id="GO:0034440">
    <property type="term" value="P:lipid oxidation"/>
    <property type="evidence" value="ECO:0007669"/>
    <property type="project" value="InterPro"/>
</dbReference>
<reference evidence="4 5" key="1">
    <citation type="submission" date="2017-06" db="EMBL/GenBank/DDBJ databases">
        <title>Genome sequencing of cyanobaciteial culture collection at National Institute for Environmental Studies (NIES).</title>
        <authorList>
            <person name="Hirose Y."/>
            <person name="Shimura Y."/>
            <person name="Fujisawa T."/>
            <person name="Nakamura Y."/>
            <person name="Kawachi M."/>
        </authorList>
    </citation>
    <scope>NUCLEOTIDE SEQUENCE [LARGE SCALE GENOMIC DNA]</scope>
    <source>
        <strain evidence="4 5">NIES-37</strain>
    </source>
</reference>
<dbReference type="SUPFAM" id="SSF48484">
    <property type="entry name" value="Lipoxigenase"/>
    <property type="match status" value="1"/>
</dbReference>
<evidence type="ECO:0000313" key="4">
    <source>
        <dbReference type="EMBL" id="BAY99857.1"/>
    </source>
</evidence>
<evidence type="ECO:0000256" key="1">
    <source>
        <dbReference type="ARBA" id="ARBA00022723"/>
    </source>
</evidence>
<dbReference type="GO" id="GO:0016702">
    <property type="term" value="F:oxidoreductase activity, acting on single donors with incorporation of molecular oxygen, incorporation of two atoms of oxygen"/>
    <property type="evidence" value="ECO:0007669"/>
    <property type="project" value="InterPro"/>
</dbReference>
<dbReference type="RefSeq" id="WP_096578311.1">
    <property type="nucleotide sequence ID" value="NZ_CAWNJS010000001.1"/>
</dbReference>
<dbReference type="EMBL" id="AP018248">
    <property type="protein sequence ID" value="BAY99857.1"/>
    <property type="molecule type" value="Genomic_DNA"/>
</dbReference>
<dbReference type="Pfam" id="PF00305">
    <property type="entry name" value="Lipoxygenase"/>
    <property type="match status" value="1"/>
</dbReference>
<dbReference type="GO" id="GO:0046872">
    <property type="term" value="F:metal ion binding"/>
    <property type="evidence" value="ECO:0007669"/>
    <property type="project" value="UniProtKB-KW"/>
</dbReference>
<feature type="domain" description="Lipoxygenase" evidence="3">
    <location>
        <begin position="157"/>
        <end position="612"/>
    </location>
</feature>
<name>A0A1Z4N2A7_9CYAN</name>
<dbReference type="Gene3D" id="1.20.245.10">
    <property type="entry name" value="Lipoxygenase-1, Domain 5"/>
    <property type="match status" value="1"/>
</dbReference>
<accession>A0A1Z4N2A7</accession>
<gene>
    <name evidence="4" type="ORF">NIES37_38400</name>
</gene>
<evidence type="ECO:0000256" key="2">
    <source>
        <dbReference type="ARBA" id="ARBA00023002"/>
    </source>
</evidence>
<keyword evidence="2" id="KW-0560">Oxidoreductase</keyword>
<dbReference type="PROSITE" id="PS51393">
    <property type="entry name" value="LIPOXYGENASE_3"/>
    <property type="match status" value="1"/>
</dbReference>
<sequence>MLPTLPQNDPNPSVRQAQLARSRYIYKFTHKYQGCPGNSPLPNGIALAEHVPPDQEFTPDYLLRVTQVNATLLANHAAIDLEYLTGGNAGSSFSLSDWLGLTRAVGNKHLLFSTPLKVTSRIDSSFPINLDAYDAMFALIQKPEIVYKLKQGRDVCDRAFAWQRLAGANPMVLQGITHLPPTFQLTNQQYQAAIRDENDTLEAAGKEGRLYVADYSLLSGLPHGTWSDGVLGVPRNKYIFDPIALFAWKKETPLELGGLLPVAIQCQQTQDSISWCRSVAPIFTPNDGIFWEMAKAIVQSADGNIQEMVYHLGHTHFVMEAVIVAAERNLAAVHPIHVLLKPHFEFTLSLNDYAYKHLIAPGGAVDSVMGSTLEGSLTLMLRGMKNYAFNQALPPLDFKNRGVDNLDGLPEYPYRDDGLLVWTAIRKFVSKYLRLYYTNDIDVKTDTELQNWVKSIGNSQEGNIQGVEEIQTLEKLIDMVALIIFTASAQHGSLNYAQFPMMGYVPNVSGAIYAEAPTNTTPQNQDNYLMLLAPVQQALIQFTTLYQLSNVRYGKLGHYPCLYFQDSRVLPLVKEFQQNLAVVESEILDRDQTRFMSYPFLLPSQIGNSIFI</sequence>
<dbReference type="InterPro" id="IPR000907">
    <property type="entry name" value="LipOase"/>
</dbReference>
<dbReference type="Proteomes" id="UP000218785">
    <property type="component" value="Chromosome"/>
</dbReference>
<dbReference type="InterPro" id="IPR013819">
    <property type="entry name" value="LipOase_C"/>
</dbReference>
<proteinExistence type="predicted"/>
<organism evidence="4 5">
    <name type="scientific">Tolypothrix tenuis PCC 7101</name>
    <dbReference type="NCBI Taxonomy" id="231146"/>
    <lineage>
        <taxon>Bacteria</taxon>
        <taxon>Bacillati</taxon>
        <taxon>Cyanobacteriota</taxon>
        <taxon>Cyanophyceae</taxon>
        <taxon>Nostocales</taxon>
        <taxon>Tolypothrichaceae</taxon>
        <taxon>Tolypothrix</taxon>
    </lineage>
</organism>
<evidence type="ECO:0000259" key="3">
    <source>
        <dbReference type="PROSITE" id="PS51393"/>
    </source>
</evidence>
<dbReference type="PANTHER" id="PTHR11771">
    <property type="entry name" value="LIPOXYGENASE"/>
    <property type="match status" value="1"/>
</dbReference>
<dbReference type="PROSITE" id="PS00081">
    <property type="entry name" value="LIPOXYGENASE_2"/>
    <property type="match status" value="1"/>
</dbReference>
<keyword evidence="5" id="KW-1185">Reference proteome</keyword>
<dbReference type="AlphaFoldDB" id="A0A1Z4N2A7"/>
<dbReference type="Gene3D" id="3.10.450.60">
    <property type="match status" value="1"/>
</dbReference>
<dbReference type="InterPro" id="IPR020834">
    <property type="entry name" value="LipOase_CS"/>
</dbReference>
<protein>
    <submittedName>
        <fullName evidence="4">Lipoxygenase</fullName>
    </submittedName>
</protein>
<dbReference type="InterPro" id="IPR036226">
    <property type="entry name" value="LipOase_C_sf"/>
</dbReference>
<dbReference type="KEGG" id="ttq:NIES37_38400"/>